<feature type="region of interest" description="Disordered" evidence="2">
    <location>
        <begin position="120"/>
        <end position="143"/>
    </location>
</feature>
<evidence type="ECO:0000256" key="1">
    <source>
        <dbReference type="ARBA" id="ARBA00093634"/>
    </source>
</evidence>
<accession>A0A0B7A542</accession>
<gene>
    <name evidence="3" type="primary">ORF97511</name>
</gene>
<proteinExistence type="predicted"/>
<name>A0A0B7A542_9EUPU</name>
<sequence length="239" mass="27105">MENISVQLDNTVLQIFQVLENLYTKQDSLQQVMKDGFFGISRSRYMLGVKWVSLDQILDADLAAKYKTIIDSSVSTTDNPTLNAVEKSLTASEADSLTLFKLTVTDDVYLEKLEDSKEIPVDTDNDKQTGLRKRHPDSENVDREKIQENVKEQGSIIKNDKKEDENQHVKAIKSEGRSSLSLFGVLAPRPLRSSQKCFEESVKIAVSIADLKLKLSLLQSEYKRLYKIKESLLVESDEK</sequence>
<reference evidence="3" key="1">
    <citation type="submission" date="2014-12" db="EMBL/GenBank/DDBJ databases">
        <title>Insight into the proteome of Arion vulgaris.</title>
        <authorList>
            <person name="Aradska J."/>
            <person name="Bulat T."/>
            <person name="Smidak R."/>
            <person name="Sarate P."/>
            <person name="Gangsoo J."/>
            <person name="Sialana F."/>
            <person name="Bilban M."/>
            <person name="Lubec G."/>
        </authorList>
    </citation>
    <scope>NUCLEOTIDE SEQUENCE</scope>
    <source>
        <tissue evidence="3">Skin</tissue>
    </source>
</reference>
<dbReference type="PANTHER" id="PTHR31996:SF2">
    <property type="entry name" value="COILED-COIL DOMAIN-CONTAINING PROTEIN 115"/>
    <property type="match status" value="1"/>
</dbReference>
<evidence type="ECO:0000313" key="3">
    <source>
        <dbReference type="EMBL" id="CEK75903.1"/>
    </source>
</evidence>
<dbReference type="GO" id="GO:0051082">
    <property type="term" value="F:unfolded protein binding"/>
    <property type="evidence" value="ECO:0007669"/>
    <property type="project" value="TreeGrafter"/>
</dbReference>
<organism evidence="3">
    <name type="scientific">Arion vulgaris</name>
    <dbReference type="NCBI Taxonomy" id="1028688"/>
    <lineage>
        <taxon>Eukaryota</taxon>
        <taxon>Metazoa</taxon>
        <taxon>Spiralia</taxon>
        <taxon>Lophotrochozoa</taxon>
        <taxon>Mollusca</taxon>
        <taxon>Gastropoda</taxon>
        <taxon>Heterobranchia</taxon>
        <taxon>Euthyneura</taxon>
        <taxon>Panpulmonata</taxon>
        <taxon>Eupulmonata</taxon>
        <taxon>Stylommatophora</taxon>
        <taxon>Helicina</taxon>
        <taxon>Arionoidea</taxon>
        <taxon>Arionidae</taxon>
        <taxon>Arion</taxon>
    </lineage>
</organism>
<dbReference type="InterPro" id="IPR040357">
    <property type="entry name" value="Vma22/CCDC115"/>
</dbReference>
<dbReference type="AlphaFoldDB" id="A0A0B7A542"/>
<dbReference type="EMBL" id="HACG01029038">
    <property type="protein sequence ID" value="CEK75903.1"/>
    <property type="molecule type" value="Transcribed_RNA"/>
</dbReference>
<evidence type="ECO:0000256" key="2">
    <source>
        <dbReference type="SAM" id="MobiDB-lite"/>
    </source>
</evidence>
<dbReference type="PANTHER" id="PTHR31996">
    <property type="entry name" value="COILED-COIL DOMAIN-CONTAINING PROTEIN 115"/>
    <property type="match status" value="1"/>
</dbReference>
<feature type="compositionally biased region" description="Basic and acidic residues" evidence="2">
    <location>
        <begin position="120"/>
        <end position="129"/>
    </location>
</feature>
<protein>
    <recommendedName>
        <fullName evidence="1">Vacuolar ATPase assembly protein VMA22</fullName>
    </recommendedName>
</protein>
<dbReference type="GO" id="GO:0070072">
    <property type="term" value="P:vacuolar proton-transporting V-type ATPase complex assembly"/>
    <property type="evidence" value="ECO:0007669"/>
    <property type="project" value="InterPro"/>
</dbReference>